<dbReference type="PRINTS" id="PR00318">
    <property type="entry name" value="GPROTEINA"/>
</dbReference>
<dbReference type="SUPFAM" id="SSF52540">
    <property type="entry name" value="P-loop containing nucleoside triphosphate hydrolases"/>
    <property type="match status" value="1"/>
</dbReference>
<feature type="region of interest" description="Disordered" evidence="4">
    <location>
        <begin position="638"/>
        <end position="660"/>
    </location>
</feature>
<dbReference type="PANTHER" id="PTHR36486">
    <property type="entry name" value="OS01G0977800 PROTEIN"/>
    <property type="match status" value="1"/>
</dbReference>
<dbReference type="Gene3D" id="1.10.400.10">
    <property type="entry name" value="GI Alpha 1, domain 2-like"/>
    <property type="match status" value="1"/>
</dbReference>
<reference evidence="5 6" key="1">
    <citation type="submission" date="2021-02" db="EMBL/GenBank/DDBJ databases">
        <title>Plant Genome Project.</title>
        <authorList>
            <person name="Zhang R.-G."/>
        </authorList>
    </citation>
    <scope>NUCLEOTIDE SEQUENCE [LARGE SCALE GENOMIC DNA]</scope>
    <source>
        <tissue evidence="5">Leaves</tissue>
    </source>
</reference>
<dbReference type="CDD" id="cd00066">
    <property type="entry name" value="G-alpha"/>
    <property type="match status" value="1"/>
</dbReference>
<keyword evidence="2" id="KW-0342">GTP-binding</keyword>
<accession>A0ABQ8HQC7</accession>
<dbReference type="InterPro" id="IPR053057">
    <property type="entry name" value="XLG_GTP-binding"/>
</dbReference>
<evidence type="ECO:0000256" key="3">
    <source>
        <dbReference type="ARBA" id="ARBA00023224"/>
    </source>
</evidence>
<dbReference type="Pfam" id="PF00503">
    <property type="entry name" value="G-alpha"/>
    <property type="match status" value="1"/>
</dbReference>
<dbReference type="InterPro" id="IPR027417">
    <property type="entry name" value="P-loop_NTPase"/>
</dbReference>
<keyword evidence="6" id="KW-1185">Reference proteome</keyword>
<evidence type="ECO:0000256" key="1">
    <source>
        <dbReference type="ARBA" id="ARBA00022741"/>
    </source>
</evidence>
<keyword evidence="1" id="KW-0547">Nucleotide-binding</keyword>
<dbReference type="InterPro" id="IPR001019">
    <property type="entry name" value="Gprotein_alpha_su"/>
</dbReference>
<evidence type="ECO:0000313" key="5">
    <source>
        <dbReference type="EMBL" id="KAH7566498.1"/>
    </source>
</evidence>
<dbReference type="PROSITE" id="PS51882">
    <property type="entry name" value="G_ALPHA"/>
    <property type="match status" value="1"/>
</dbReference>
<name>A0ABQ8HQC7_9ROSI</name>
<keyword evidence="3" id="KW-0807">Transducer</keyword>
<gene>
    <name evidence="5" type="ORF">JRO89_XS08G0172900</name>
</gene>
<evidence type="ECO:0000256" key="4">
    <source>
        <dbReference type="SAM" id="MobiDB-lite"/>
    </source>
</evidence>
<feature type="compositionally biased region" description="Polar residues" evidence="4">
    <location>
        <begin position="645"/>
        <end position="657"/>
    </location>
</feature>
<dbReference type="Proteomes" id="UP000827721">
    <property type="component" value="Unassembled WGS sequence"/>
</dbReference>
<evidence type="ECO:0008006" key="7">
    <source>
        <dbReference type="Google" id="ProtNLM"/>
    </source>
</evidence>
<dbReference type="Gene3D" id="3.40.50.300">
    <property type="entry name" value="P-loop containing nucleotide triphosphate hydrolases"/>
    <property type="match status" value="1"/>
</dbReference>
<comment type="caution">
    <text evidence="5">The sequence shown here is derived from an EMBL/GenBank/DDBJ whole genome shotgun (WGS) entry which is preliminary data.</text>
</comment>
<sequence>MKTMTPEMTSAPVAEDGIQYSFAAEYRGPPVPYDLPRAVPINVQKIPVAAVVKQVMLSDKLALPVVQPIVSGDKLSKNFSKELKPTAVVSSVVETHDCCVSKEAGVKSETTVSPTSVIERAADNANCVLSGELSSSGALEFSNYASGELVSSSKAFNQSNENLNSSPIEFSGSFRKSRESSVRLRESIGGKECFDFNDELNQPDWESNESVMSMDYPSSRVSSLKTGDCINKNNNDDDVDYNGDVRRGTVVTFRDITSEDEDDDDDIGAEFSQEEPRIITRVKKEPETRGKKGSCYRCFKGNRFTEKEVCIVCDAKYCSSCVLRAMGSMPEGRKCVTCIGYPIDETKRRNLGKCSRMLKRLLNQLEVRQIMKAEQLCEINQLPPDYVCVNGKPLCHEELVTLQTCPNPPKKLKPGHYWYDKVSGLWGKEGRKPLKIITPHLNVGGSIKPNASNGNTQVFINGREITKVELRMLQLAGVQCAGNPHFWVNDDGSYQEEGQKNTKGYIWGKAGTKLVCAVLSLPVPSKSSNISGELQSSQMSRSVPDYIERRTLQKLLLVGYSGSGTSTIFKQCHGLIYIRQPSKFCDLTSVSAAAVAKILYKDIPFSEDERENIKLKIQSNVYGYLGILLEGRERFEEESLDEKQSSGGTETAGSSDGSDGKTIYAIGPRFKAFSDWLLKTMVSGNLEAIFPAATREYAPLVEELWKDAAIQATYNRRSELEMLPSVASYFLERAVDVLRTDYEPSDLDILYAEGVTSTNGLACVDFTFPHSASNDNIDTADQHESLLRYQLIRVQARGLGENCKWLEMFEDVGMVIFSVALSDYDQFAVDGSGSLTNKMLLSKKFFESIVTNPTFDQMEFLLILNKFDLFEEKIERVPLTQCDWFDDFHPVMSRHHSSSNRSSSNINHNPSLGQLACHYVAVKFKRLYSSITGRRLYVSPVKGLEPNSVDAALKYAREILKWEEERANFSLSEYSMYSTEASSFSH</sequence>
<protein>
    <recommendedName>
        <fullName evidence="7">Extra-large guanine nucleotide-binding protein 1</fullName>
    </recommendedName>
</protein>
<organism evidence="5 6">
    <name type="scientific">Xanthoceras sorbifolium</name>
    <dbReference type="NCBI Taxonomy" id="99658"/>
    <lineage>
        <taxon>Eukaryota</taxon>
        <taxon>Viridiplantae</taxon>
        <taxon>Streptophyta</taxon>
        <taxon>Embryophyta</taxon>
        <taxon>Tracheophyta</taxon>
        <taxon>Spermatophyta</taxon>
        <taxon>Magnoliopsida</taxon>
        <taxon>eudicotyledons</taxon>
        <taxon>Gunneridae</taxon>
        <taxon>Pentapetalae</taxon>
        <taxon>rosids</taxon>
        <taxon>malvids</taxon>
        <taxon>Sapindales</taxon>
        <taxon>Sapindaceae</taxon>
        <taxon>Xanthoceroideae</taxon>
        <taxon>Xanthoceras</taxon>
    </lineage>
</organism>
<dbReference type="SMART" id="SM00275">
    <property type="entry name" value="G_alpha"/>
    <property type="match status" value="1"/>
</dbReference>
<dbReference type="InterPro" id="IPR011025">
    <property type="entry name" value="GproteinA_insert"/>
</dbReference>
<dbReference type="PANTHER" id="PTHR36486:SF4">
    <property type="entry name" value="PH DOMAIN-CONTAINING PROTEIN"/>
    <property type="match status" value="1"/>
</dbReference>
<proteinExistence type="predicted"/>
<dbReference type="SUPFAM" id="SSF47895">
    <property type="entry name" value="Transducin (alpha subunit), insertion domain"/>
    <property type="match status" value="1"/>
</dbReference>
<evidence type="ECO:0000256" key="2">
    <source>
        <dbReference type="ARBA" id="ARBA00023134"/>
    </source>
</evidence>
<dbReference type="EMBL" id="JAFEMO010000008">
    <property type="protein sequence ID" value="KAH7566498.1"/>
    <property type="molecule type" value="Genomic_DNA"/>
</dbReference>
<evidence type="ECO:0000313" key="6">
    <source>
        <dbReference type="Proteomes" id="UP000827721"/>
    </source>
</evidence>